<dbReference type="PANTHER" id="PTHR43428:SF1">
    <property type="entry name" value="ARSENATE REDUCTASE"/>
    <property type="match status" value="1"/>
</dbReference>
<organism evidence="3">
    <name type="scientific">Ochrobactrum sp. SJY1</name>
    <dbReference type="NCBI Taxonomy" id="1526653"/>
    <lineage>
        <taxon>Bacteria</taxon>
        <taxon>Pseudomonadati</taxon>
        <taxon>Pseudomonadota</taxon>
        <taxon>Alphaproteobacteria</taxon>
        <taxon>Hyphomicrobiales</taxon>
        <taxon>Brucellaceae</taxon>
        <taxon>Brucella/Ochrobactrum group</taxon>
        <taxon>Ochrobactrum</taxon>
    </lineage>
</organism>
<dbReference type="PANTHER" id="PTHR43428">
    <property type="entry name" value="ARSENATE REDUCTASE"/>
    <property type="match status" value="1"/>
</dbReference>
<keyword evidence="1" id="KW-0059">Arsenical resistance</keyword>
<dbReference type="SUPFAM" id="SSF52788">
    <property type="entry name" value="Phosphotyrosine protein phosphatases I"/>
    <property type="match status" value="1"/>
</dbReference>
<reference evidence="3" key="1">
    <citation type="journal article" date="2015" name="Appl. Environ. Microbiol.">
        <title>Molecular mechanism of nicotine degradation by a newly isolated strain, Ochrobactrum sp. strain SJY1.</title>
        <authorList>
            <person name="Yu H."/>
            <person name="Tang H."/>
            <person name="Zhu X."/>
            <person name="Li Y."/>
            <person name="Xu P."/>
        </authorList>
    </citation>
    <scope>NUCLEOTIDE SEQUENCE</scope>
    <source>
        <strain evidence="3">SJY1</strain>
    </source>
</reference>
<dbReference type="InterPro" id="IPR036196">
    <property type="entry name" value="Ptyr_pPase_sf"/>
</dbReference>
<dbReference type="AlphaFoldDB" id="A0A075XAF7"/>
<evidence type="ECO:0000259" key="2">
    <source>
        <dbReference type="SMART" id="SM00226"/>
    </source>
</evidence>
<dbReference type="Pfam" id="PF01451">
    <property type="entry name" value="LMWPc"/>
    <property type="match status" value="1"/>
</dbReference>
<dbReference type="EMBL" id="KM065745">
    <property type="protein sequence ID" value="AIH15760.1"/>
    <property type="molecule type" value="Genomic_DNA"/>
</dbReference>
<evidence type="ECO:0000256" key="1">
    <source>
        <dbReference type="ARBA" id="ARBA00022849"/>
    </source>
</evidence>
<evidence type="ECO:0000313" key="3">
    <source>
        <dbReference type="EMBL" id="AIH15760.1"/>
    </source>
</evidence>
<dbReference type="SMART" id="SM00226">
    <property type="entry name" value="LMWPc"/>
    <property type="match status" value="1"/>
</dbReference>
<dbReference type="Gene3D" id="3.40.50.2300">
    <property type="match status" value="1"/>
</dbReference>
<dbReference type="GO" id="GO:0046685">
    <property type="term" value="P:response to arsenic-containing substance"/>
    <property type="evidence" value="ECO:0007669"/>
    <property type="project" value="UniProtKB-KW"/>
</dbReference>
<name>A0A075XAF7_9HYPH</name>
<feature type="domain" description="Phosphotyrosine protein phosphatase I" evidence="2">
    <location>
        <begin position="6"/>
        <end position="144"/>
    </location>
</feature>
<protein>
    <submittedName>
        <fullName evidence="3">Arsenate reductase</fullName>
    </submittedName>
</protein>
<dbReference type="InterPro" id="IPR023485">
    <property type="entry name" value="Ptyr_pPase"/>
</dbReference>
<sequence>MRDGIYRVLFLSRRNSARSVMAQAILNKIGKGRFEAVSAAVDPAPAIEPVVLDLLRSAEYPVEDMKPQHFEAFGASGATELDFVFTLSDTAAGEPLPEWPGLPVTAHWRCPDPTLVKGEAWERKRAFTEVLAGLERRLGIFINLPFASLDRMSLQNRIQDIGEAREP</sequence>
<proteinExistence type="predicted"/>
<accession>A0A075XAF7</accession>